<dbReference type="SUPFAM" id="SSF56954">
    <property type="entry name" value="Outer membrane efflux proteins (OEP)"/>
    <property type="match status" value="1"/>
</dbReference>
<dbReference type="GO" id="GO:0015562">
    <property type="term" value="F:efflux transmembrane transporter activity"/>
    <property type="evidence" value="ECO:0007669"/>
    <property type="project" value="InterPro"/>
</dbReference>
<dbReference type="PANTHER" id="PTHR30026">
    <property type="entry name" value="OUTER MEMBRANE PROTEIN TOLC"/>
    <property type="match status" value="1"/>
</dbReference>
<dbReference type="Proteomes" id="UP000218263">
    <property type="component" value="Chromosome"/>
</dbReference>
<evidence type="ECO:0000256" key="3">
    <source>
        <dbReference type="ARBA" id="ARBA00022448"/>
    </source>
</evidence>
<protein>
    <submittedName>
        <fullName evidence="8">Outer membrane efflux protein</fullName>
    </submittedName>
</protein>
<organism evidence="8 9">
    <name type="scientific">Mucilaginibacter gotjawali</name>
    <dbReference type="NCBI Taxonomy" id="1550579"/>
    <lineage>
        <taxon>Bacteria</taxon>
        <taxon>Pseudomonadati</taxon>
        <taxon>Bacteroidota</taxon>
        <taxon>Sphingobacteriia</taxon>
        <taxon>Sphingobacteriales</taxon>
        <taxon>Sphingobacteriaceae</taxon>
        <taxon>Mucilaginibacter</taxon>
    </lineage>
</organism>
<dbReference type="KEGG" id="mgot:MgSA37_01638"/>
<name>A0A125T2M6_9SPHI</name>
<comment type="similarity">
    <text evidence="2">Belongs to the outer membrane factor (OMF) (TC 1.B.17) family.</text>
</comment>
<evidence type="ECO:0000256" key="6">
    <source>
        <dbReference type="ARBA" id="ARBA00023136"/>
    </source>
</evidence>
<dbReference type="EMBL" id="AP017313">
    <property type="protein sequence ID" value="BAU53470.1"/>
    <property type="molecule type" value="Genomic_DNA"/>
</dbReference>
<evidence type="ECO:0000256" key="7">
    <source>
        <dbReference type="ARBA" id="ARBA00023237"/>
    </source>
</evidence>
<proteinExistence type="inferred from homology"/>
<dbReference type="InterPro" id="IPR003423">
    <property type="entry name" value="OMP_efflux"/>
</dbReference>
<dbReference type="InterPro" id="IPR051906">
    <property type="entry name" value="TolC-like"/>
</dbReference>
<keyword evidence="5" id="KW-0812">Transmembrane</keyword>
<gene>
    <name evidence="8" type="ORF">MgSA37_01638</name>
</gene>
<dbReference type="GO" id="GO:0015288">
    <property type="term" value="F:porin activity"/>
    <property type="evidence" value="ECO:0007669"/>
    <property type="project" value="TreeGrafter"/>
</dbReference>
<evidence type="ECO:0000256" key="5">
    <source>
        <dbReference type="ARBA" id="ARBA00022692"/>
    </source>
</evidence>
<evidence type="ECO:0000256" key="4">
    <source>
        <dbReference type="ARBA" id="ARBA00022452"/>
    </source>
</evidence>
<dbReference type="PANTHER" id="PTHR30026:SF20">
    <property type="entry name" value="OUTER MEMBRANE PROTEIN TOLC"/>
    <property type="match status" value="1"/>
</dbReference>
<dbReference type="Gene3D" id="1.20.1600.10">
    <property type="entry name" value="Outer membrane efflux proteins (OEP)"/>
    <property type="match status" value="1"/>
</dbReference>
<evidence type="ECO:0000313" key="9">
    <source>
        <dbReference type="Proteomes" id="UP000218263"/>
    </source>
</evidence>
<keyword evidence="6" id="KW-0472">Membrane</keyword>
<keyword evidence="3" id="KW-0813">Transport</keyword>
<keyword evidence="4" id="KW-1134">Transmembrane beta strand</keyword>
<keyword evidence="7" id="KW-0998">Cell outer membrane</keyword>
<sequence length="485" mass="54221">MSFIHLQVLILLISELQRMLKKNVKFFIIVLLTSTFLEAQSQQKVLGLKEAEQIALANYGSIKAKTNQLNASKAYLTETKTEQLPDVNISAQQDYGTVNSQFGPLYGYKGLSVASSGPITNTQNWNAAFGSLYLSNVSWDFFSFGKAVEKVKVQKSTVNLNETDLVQEQFQHQVRVASTYLNLLAAQQLSKAQEDNLNRAIDLQKVVVARVKNGLNPGVDSSQANAEVSNARIALTNAKETEAEQSNQLARYLGIAPQNFNLDSTFVTKAPLNIDLQAQVNLVDHPTLRYYQNRINVSDEEAKYLNTFSYPTFTLFGVYQGRGSGFNSGYSSSNLGSYSSSYGAGADPTRFNYLFGVGLVWNITNPLRVHYQVKSQKYTSAQYQEEYNLVSQQLTDQQALAETRISNAMKNFRESPEEVRAATDAYRQKYALYQNGLANIVDFTQALYVLNRAEVDNYIVKNNVWQALLYKAAATGDFGIFINNF</sequence>
<evidence type="ECO:0000256" key="2">
    <source>
        <dbReference type="ARBA" id="ARBA00007613"/>
    </source>
</evidence>
<dbReference type="Pfam" id="PF02321">
    <property type="entry name" value="OEP"/>
    <property type="match status" value="1"/>
</dbReference>
<dbReference type="AlphaFoldDB" id="A0A125T2M6"/>
<dbReference type="GO" id="GO:0009279">
    <property type="term" value="C:cell outer membrane"/>
    <property type="evidence" value="ECO:0007669"/>
    <property type="project" value="UniProtKB-SubCell"/>
</dbReference>
<evidence type="ECO:0000256" key="1">
    <source>
        <dbReference type="ARBA" id="ARBA00004442"/>
    </source>
</evidence>
<comment type="subcellular location">
    <subcellularLocation>
        <location evidence="1">Cell outer membrane</location>
    </subcellularLocation>
</comment>
<keyword evidence="9" id="KW-1185">Reference proteome</keyword>
<accession>A0A125T2M6</accession>
<evidence type="ECO:0000313" key="8">
    <source>
        <dbReference type="EMBL" id="BAU53470.1"/>
    </source>
</evidence>
<dbReference type="GO" id="GO:1990281">
    <property type="term" value="C:efflux pump complex"/>
    <property type="evidence" value="ECO:0007669"/>
    <property type="project" value="TreeGrafter"/>
</dbReference>
<reference evidence="8 9" key="1">
    <citation type="submission" date="2015-12" db="EMBL/GenBank/DDBJ databases">
        <title>Genome sequence of Mucilaginibacter gotjawali.</title>
        <authorList>
            <person name="Lee J.S."/>
            <person name="Lee K.C."/>
            <person name="Kim K.K."/>
            <person name="Lee B.W."/>
        </authorList>
    </citation>
    <scope>NUCLEOTIDE SEQUENCE [LARGE SCALE GENOMIC DNA]</scope>
    <source>
        <strain evidence="8 9">SA3-7</strain>
    </source>
</reference>